<dbReference type="EMBL" id="JAWJYY010000001">
    <property type="protein sequence ID" value="MDV4315600.1"/>
    <property type="molecule type" value="Genomic_DNA"/>
</dbReference>
<feature type="signal peptide" evidence="1">
    <location>
        <begin position="1"/>
        <end position="24"/>
    </location>
</feature>
<organism evidence="2 3">
    <name type="scientific">Acinetobacter indicus</name>
    <dbReference type="NCBI Taxonomy" id="756892"/>
    <lineage>
        <taxon>Bacteria</taxon>
        <taxon>Pseudomonadati</taxon>
        <taxon>Pseudomonadota</taxon>
        <taxon>Gammaproteobacteria</taxon>
        <taxon>Moraxellales</taxon>
        <taxon>Moraxellaceae</taxon>
        <taxon>Acinetobacter</taxon>
    </lineage>
</organism>
<evidence type="ECO:0000256" key="1">
    <source>
        <dbReference type="SAM" id="SignalP"/>
    </source>
</evidence>
<protein>
    <submittedName>
        <fullName evidence="2">Uncharacterized protein</fullName>
    </submittedName>
</protein>
<evidence type="ECO:0000313" key="3">
    <source>
        <dbReference type="Proteomes" id="UP001284654"/>
    </source>
</evidence>
<dbReference type="Proteomes" id="UP001284654">
    <property type="component" value="Unassembled WGS sequence"/>
</dbReference>
<reference evidence="2" key="1">
    <citation type="submission" date="2023-10" db="EMBL/GenBank/DDBJ databases">
        <authorList>
            <person name="Sykes E.M.E."/>
            <person name="Khan I.U.H."/>
            <person name="Kumar A."/>
        </authorList>
    </citation>
    <scope>NUCLEOTIDE SEQUENCE</scope>
    <source>
        <strain evidence="2">IK5</strain>
    </source>
</reference>
<sequence>MKTLKLFAAMTMCFSIFGSTQVIADDSPNTALAVCWETNSGKYQCDGPTQRLSTSYTTLSEALSLSGCSTGRAVQTNYLTHARTGRQYATVYTCNYTLKPGNTASYTTNRDVRGWWDGIIY</sequence>
<feature type="chain" id="PRO_5043622860" evidence="1">
    <location>
        <begin position="25"/>
        <end position="121"/>
    </location>
</feature>
<accession>A0AAW8Z397</accession>
<keyword evidence="1" id="KW-0732">Signal</keyword>
<name>A0AAW8Z397_9GAMM</name>
<dbReference type="AlphaFoldDB" id="A0AAW8Z397"/>
<evidence type="ECO:0000313" key="2">
    <source>
        <dbReference type="EMBL" id="MDV4315600.1"/>
    </source>
</evidence>
<dbReference type="RefSeq" id="WP_158650429.1">
    <property type="nucleotide sequence ID" value="NZ_CP041291.1"/>
</dbReference>
<gene>
    <name evidence="2" type="ORF">MSG88_07430</name>
</gene>
<proteinExistence type="predicted"/>
<comment type="caution">
    <text evidence="2">The sequence shown here is derived from an EMBL/GenBank/DDBJ whole genome shotgun (WGS) entry which is preliminary data.</text>
</comment>